<dbReference type="EMBL" id="JAGSOH010000072">
    <property type="protein sequence ID" value="MBR7829008.1"/>
    <property type="molecule type" value="Genomic_DNA"/>
</dbReference>
<proteinExistence type="predicted"/>
<protein>
    <recommendedName>
        <fullName evidence="4">DUF3040 domain-containing protein</fullName>
    </recommendedName>
</protein>
<name>A0A941EEM7_9ACTN</name>
<keyword evidence="3" id="KW-1185">Reference proteome</keyword>
<dbReference type="AlphaFoldDB" id="A0A941EEM7"/>
<feature type="transmembrane region" description="Helical" evidence="1">
    <location>
        <begin position="33"/>
        <end position="54"/>
    </location>
</feature>
<evidence type="ECO:0008006" key="4">
    <source>
        <dbReference type="Google" id="ProtNLM"/>
    </source>
</evidence>
<evidence type="ECO:0000313" key="3">
    <source>
        <dbReference type="Proteomes" id="UP000676325"/>
    </source>
</evidence>
<dbReference type="RefSeq" id="WP_212520142.1">
    <property type="nucleotide sequence ID" value="NZ_JAGSOH010000072.1"/>
</dbReference>
<evidence type="ECO:0000256" key="1">
    <source>
        <dbReference type="SAM" id="Phobius"/>
    </source>
</evidence>
<dbReference type="Proteomes" id="UP000676325">
    <property type="component" value="Unassembled WGS sequence"/>
</dbReference>
<keyword evidence="1" id="KW-0812">Transmembrane</keyword>
<keyword evidence="1" id="KW-1133">Transmembrane helix</keyword>
<gene>
    <name evidence="2" type="ORF">KDK95_22055</name>
</gene>
<comment type="caution">
    <text evidence="2">The sequence shown here is derived from an EMBL/GenBank/DDBJ whole genome shotgun (WGS) entry which is preliminary data.</text>
</comment>
<reference evidence="2" key="1">
    <citation type="submission" date="2021-04" db="EMBL/GenBank/DDBJ databases">
        <title>Genome based classification of Actinospica acidithermotolerans sp. nov., an actinobacterium isolated from an Indonesian hot spring.</title>
        <authorList>
            <person name="Kusuma A.B."/>
            <person name="Putra K.E."/>
            <person name="Nafisah S."/>
            <person name="Loh J."/>
            <person name="Nouioui I."/>
            <person name="Goodfellow M."/>
        </authorList>
    </citation>
    <scope>NUCLEOTIDE SEQUENCE</scope>
    <source>
        <strain evidence="2">MGRD01-02</strain>
    </source>
</reference>
<keyword evidence="1" id="KW-0472">Membrane</keyword>
<organism evidence="2 3">
    <name type="scientific">Actinospica acidithermotolerans</name>
    <dbReference type="NCBI Taxonomy" id="2828514"/>
    <lineage>
        <taxon>Bacteria</taxon>
        <taxon>Bacillati</taxon>
        <taxon>Actinomycetota</taxon>
        <taxon>Actinomycetes</taxon>
        <taxon>Catenulisporales</taxon>
        <taxon>Actinospicaceae</taxon>
        <taxon>Actinospica</taxon>
    </lineage>
</organism>
<accession>A0A941EEM7</accession>
<evidence type="ECO:0000313" key="2">
    <source>
        <dbReference type="EMBL" id="MBR7829008.1"/>
    </source>
</evidence>
<feature type="transmembrane region" description="Helical" evidence="1">
    <location>
        <begin position="60"/>
        <end position="79"/>
    </location>
</feature>
<sequence>MHGELLRTTAGGLLAELAGQPAVPRRRPLLRAAGPLIGIGAALAGLALAIAVLGPDHRRVGLVVGLVVSAVGVFGFSACERLRALPPG</sequence>